<reference evidence="2" key="1">
    <citation type="submission" date="2022-11" db="UniProtKB">
        <authorList>
            <consortium name="WormBaseParasite"/>
        </authorList>
    </citation>
    <scope>IDENTIFICATION</scope>
</reference>
<proteinExistence type="predicted"/>
<protein>
    <submittedName>
        <fullName evidence="2">Uncharacterized protein</fullName>
    </submittedName>
</protein>
<evidence type="ECO:0000313" key="2">
    <source>
        <dbReference type="WBParaSite" id="nRc.2.0.1.t11420-RA"/>
    </source>
</evidence>
<accession>A0A915IB73</accession>
<organism evidence="1 2">
    <name type="scientific">Romanomermis culicivorax</name>
    <name type="common">Nematode worm</name>
    <dbReference type="NCBI Taxonomy" id="13658"/>
    <lineage>
        <taxon>Eukaryota</taxon>
        <taxon>Metazoa</taxon>
        <taxon>Ecdysozoa</taxon>
        <taxon>Nematoda</taxon>
        <taxon>Enoplea</taxon>
        <taxon>Dorylaimia</taxon>
        <taxon>Mermithida</taxon>
        <taxon>Mermithoidea</taxon>
        <taxon>Mermithidae</taxon>
        <taxon>Romanomermis</taxon>
    </lineage>
</organism>
<evidence type="ECO:0000313" key="1">
    <source>
        <dbReference type="Proteomes" id="UP000887565"/>
    </source>
</evidence>
<dbReference type="AlphaFoldDB" id="A0A915IB73"/>
<sequence>MIFKFLLEISNDVQSCFRLMLNLQQKFDFRRVLLDENSKEDKSPFVNSINVIESSLKYRKHIADGVVKYFDHLSRDYELNLLDATLLIILLNSPRKRISSNFIKLFLRRGNLYDDIFEDFCKNVA</sequence>
<dbReference type="WBParaSite" id="nRc.2.0.1.t11420-RA">
    <property type="protein sequence ID" value="nRc.2.0.1.t11420-RA"/>
    <property type="gene ID" value="nRc.2.0.1.g11420"/>
</dbReference>
<keyword evidence="1" id="KW-1185">Reference proteome</keyword>
<name>A0A915IB73_ROMCU</name>
<dbReference type="Proteomes" id="UP000887565">
    <property type="component" value="Unplaced"/>
</dbReference>